<dbReference type="Gene3D" id="2.115.10.20">
    <property type="entry name" value="Glycosyl hydrolase domain, family 43"/>
    <property type="match status" value="1"/>
</dbReference>
<comment type="caution">
    <text evidence="7">The sequence shown here is derived from an EMBL/GenBank/DDBJ whole genome shotgun (WGS) entry which is preliminary data.</text>
</comment>
<keyword evidence="8" id="KW-1185">Reference proteome</keyword>
<protein>
    <recommendedName>
        <fullName evidence="9">Hydrolase</fullName>
    </recommendedName>
</protein>
<dbReference type="InterPro" id="IPR023296">
    <property type="entry name" value="Glyco_hydro_beta-prop_sf"/>
</dbReference>
<dbReference type="InterPro" id="IPR006710">
    <property type="entry name" value="Glyco_hydro_43"/>
</dbReference>
<dbReference type="EMBL" id="LAJG01000022">
    <property type="protein sequence ID" value="KKB78175.1"/>
    <property type="molecule type" value="Genomic_DNA"/>
</dbReference>
<dbReference type="GO" id="GO:0004553">
    <property type="term" value="F:hydrolase activity, hydrolyzing O-glycosyl compounds"/>
    <property type="evidence" value="ECO:0007669"/>
    <property type="project" value="InterPro"/>
</dbReference>
<reference evidence="7 8" key="1">
    <citation type="submission" date="2015-03" db="EMBL/GenBank/DDBJ databases">
        <authorList>
            <person name="Hassan Y.I."/>
            <person name="Lepp D."/>
            <person name="Zhou T."/>
        </authorList>
    </citation>
    <scope>NUCLEOTIDE SEQUENCE [LARGE SCALE GENOMIC DNA]</scope>
    <source>
        <strain evidence="7 8">GH2-10</strain>
    </source>
</reference>
<accession>A0A0F5L7G7</accession>
<evidence type="ECO:0000256" key="4">
    <source>
        <dbReference type="ARBA" id="ARBA00023295"/>
    </source>
</evidence>
<evidence type="ECO:0000313" key="7">
    <source>
        <dbReference type="EMBL" id="KKB78175.1"/>
    </source>
</evidence>
<keyword evidence="3 5" id="KW-0378">Hydrolase</keyword>
<keyword evidence="2 6" id="KW-0732">Signal</keyword>
<feature type="signal peptide" evidence="6">
    <location>
        <begin position="1"/>
        <end position="24"/>
    </location>
</feature>
<dbReference type="Proteomes" id="UP000033514">
    <property type="component" value="Unassembled WGS sequence"/>
</dbReference>
<dbReference type="PATRIC" id="fig|361041.3.peg.1551"/>
<evidence type="ECO:0000256" key="1">
    <source>
        <dbReference type="ARBA" id="ARBA00009865"/>
    </source>
</evidence>
<dbReference type="SUPFAM" id="SSF75005">
    <property type="entry name" value="Arabinanase/levansucrase/invertase"/>
    <property type="match status" value="1"/>
</dbReference>
<dbReference type="PANTHER" id="PTHR43817:SF1">
    <property type="entry name" value="HYDROLASE, FAMILY 43, PUTATIVE (AFU_ORTHOLOGUE AFUA_3G01660)-RELATED"/>
    <property type="match status" value="1"/>
</dbReference>
<sequence>MQSLSRLLTLILLSASAALSGAQAEEPAAAPTLGDTGVPGADPSIISTEDGFVSVESRRGQALIVRVAPSLDALWSVRGVRIWFDRERLGEVWAPEIVFRDGEYRVYFAAGVGSDHRMYEIASKKPDADYGPAKEIALPEDKWAIDGLPFAYDGADYFVWSGWQGDTDIRQDIFITRLDAAGQPQGERVRISSPDRAWENVAGETPSINEGPQPIRDPDGRLHIVYSANGSWGANYCLADLRLREDGDPMDASAWSKSDGCLFGANEATLAEGGTLAKKAKGVGHHSFILPDGAPEEASAERTAPFLYHGVPADLEPSNFWAARMWYVGTYEWMPDVRYGSGGDGDTGWSLRFSD</sequence>
<dbReference type="STRING" id="361041.VW35_10920"/>
<proteinExistence type="inferred from homology"/>
<dbReference type="CDD" id="cd18820">
    <property type="entry name" value="GH43_LbAraf43-like"/>
    <property type="match status" value="1"/>
</dbReference>
<feature type="chain" id="PRO_5002492140" description="Hydrolase" evidence="6">
    <location>
        <begin position="25"/>
        <end position="355"/>
    </location>
</feature>
<dbReference type="Pfam" id="PF04616">
    <property type="entry name" value="Glyco_hydro_43"/>
    <property type="match status" value="1"/>
</dbReference>
<dbReference type="AlphaFoldDB" id="A0A0F5L7G7"/>
<keyword evidence="4 5" id="KW-0326">Glycosidase</keyword>
<dbReference type="RefSeq" id="WP_046143110.1">
    <property type="nucleotide sequence ID" value="NZ_LAJG01000022.1"/>
</dbReference>
<dbReference type="OrthoDB" id="177947at2"/>
<gene>
    <name evidence="7" type="ORF">VW35_10920</name>
</gene>
<organism evidence="7 8">
    <name type="scientific">Devosia soli</name>
    <dbReference type="NCBI Taxonomy" id="361041"/>
    <lineage>
        <taxon>Bacteria</taxon>
        <taxon>Pseudomonadati</taxon>
        <taxon>Pseudomonadota</taxon>
        <taxon>Alphaproteobacteria</taxon>
        <taxon>Hyphomicrobiales</taxon>
        <taxon>Devosiaceae</taxon>
        <taxon>Devosia</taxon>
    </lineage>
</organism>
<evidence type="ECO:0000256" key="5">
    <source>
        <dbReference type="RuleBase" id="RU361187"/>
    </source>
</evidence>
<evidence type="ECO:0000256" key="2">
    <source>
        <dbReference type="ARBA" id="ARBA00022729"/>
    </source>
</evidence>
<dbReference type="GO" id="GO:0005975">
    <property type="term" value="P:carbohydrate metabolic process"/>
    <property type="evidence" value="ECO:0007669"/>
    <property type="project" value="InterPro"/>
</dbReference>
<name>A0A0F5L7G7_9HYPH</name>
<evidence type="ECO:0008006" key="9">
    <source>
        <dbReference type="Google" id="ProtNLM"/>
    </source>
</evidence>
<evidence type="ECO:0000313" key="8">
    <source>
        <dbReference type="Proteomes" id="UP000033514"/>
    </source>
</evidence>
<evidence type="ECO:0000256" key="3">
    <source>
        <dbReference type="ARBA" id="ARBA00022801"/>
    </source>
</evidence>
<dbReference type="PANTHER" id="PTHR43817">
    <property type="entry name" value="GLYCOSYL HYDROLASE"/>
    <property type="match status" value="1"/>
</dbReference>
<comment type="similarity">
    <text evidence="1 5">Belongs to the glycosyl hydrolase 43 family.</text>
</comment>
<evidence type="ECO:0000256" key="6">
    <source>
        <dbReference type="SAM" id="SignalP"/>
    </source>
</evidence>